<dbReference type="HAMAP" id="MF_01366">
    <property type="entry name" value="Ribosomal_uL13"/>
    <property type="match status" value="1"/>
</dbReference>
<dbReference type="Pfam" id="PF00572">
    <property type="entry name" value="Ribosomal_L13"/>
    <property type="match status" value="1"/>
</dbReference>
<reference evidence="6 8" key="2">
    <citation type="submission" date="2020-05" db="EMBL/GenBank/DDBJ databases">
        <authorList>
            <person name="Zhang R."/>
        </authorList>
    </citation>
    <scope>NUCLEOTIDE SEQUENCE [LARGE SCALE GENOMIC DNA]</scope>
    <source>
        <strain evidence="6 8">DSM 28986</strain>
    </source>
</reference>
<dbReference type="EMBL" id="CP015363">
    <property type="protein sequence ID" value="ARD85442.1"/>
    <property type="molecule type" value="Genomic_DNA"/>
</dbReference>
<dbReference type="GO" id="GO:0003735">
    <property type="term" value="F:structural constituent of ribosome"/>
    <property type="evidence" value="ECO:0007669"/>
    <property type="project" value="UniProtKB-UniRule"/>
</dbReference>
<comment type="subunit">
    <text evidence="4">Part of the 50S ribosomal subunit.</text>
</comment>
<dbReference type="AlphaFoldDB" id="A0A1V0N5N0"/>
<evidence type="ECO:0000313" key="6">
    <source>
        <dbReference type="EMBL" id="NOL59523.1"/>
    </source>
</evidence>
<organism evidence="5 7">
    <name type="scientific">Ferroplasma acidiphilum</name>
    <dbReference type="NCBI Taxonomy" id="74969"/>
    <lineage>
        <taxon>Archaea</taxon>
        <taxon>Methanobacteriati</taxon>
        <taxon>Thermoplasmatota</taxon>
        <taxon>Thermoplasmata</taxon>
        <taxon>Thermoplasmatales</taxon>
        <taxon>Ferroplasmaceae</taxon>
        <taxon>Ferroplasma</taxon>
    </lineage>
</organism>
<dbReference type="KEGG" id="fai:FAD_1597"/>
<gene>
    <name evidence="4" type="primary">rpl13</name>
    <name evidence="5" type="ORF">FAD_1597</name>
    <name evidence="6" type="ORF">HLB00_01560</name>
</gene>
<keyword evidence="3 4" id="KW-0687">Ribonucleoprotein</keyword>
<comment type="function">
    <text evidence="4">This protein is one of the early assembly proteins of the 50S ribosomal subunit, although it is not seen to bind rRNA by itself. It is important during the early stages of 50S assembly.</text>
</comment>
<keyword evidence="7" id="KW-1185">Reference proteome</keyword>
<dbReference type="EMBL" id="JABGBP010000041">
    <property type="protein sequence ID" value="NOL59523.1"/>
    <property type="molecule type" value="Genomic_DNA"/>
</dbReference>
<dbReference type="GO" id="GO:0022625">
    <property type="term" value="C:cytosolic large ribosomal subunit"/>
    <property type="evidence" value="ECO:0007669"/>
    <property type="project" value="UniProtKB-UniRule"/>
</dbReference>
<dbReference type="STRING" id="74969.FAD_1597"/>
<dbReference type="PIRSF" id="PIRSF002181">
    <property type="entry name" value="Ribosomal_L13"/>
    <property type="match status" value="1"/>
</dbReference>
<evidence type="ECO:0000256" key="2">
    <source>
        <dbReference type="ARBA" id="ARBA00022980"/>
    </source>
</evidence>
<dbReference type="NCBIfam" id="TIGR01077">
    <property type="entry name" value="L13_A_E"/>
    <property type="match status" value="1"/>
</dbReference>
<keyword evidence="2 4" id="KW-0689">Ribosomal protein</keyword>
<sequence length="137" mass="15392">MIYIDGDNHIYGRLSTYVAKQLLSGEEVVIVNASKIAITGSRKFILDKFNHRRNIGSVRKGPYYPRTPDQIMRRSVSEMLPIKKTKGLEALKRCKVYSGIPKSLTDVEFVKIDKAMNTNATGFITLGDISKILGENQ</sequence>
<dbReference type="InterPro" id="IPR005823">
    <property type="entry name" value="Ribosomal_uL13_bac-type"/>
</dbReference>
<dbReference type="PANTHER" id="PTHR11545">
    <property type="entry name" value="RIBOSOMAL PROTEIN L13"/>
    <property type="match status" value="1"/>
</dbReference>
<comment type="similarity">
    <text evidence="1 4">Belongs to the universal ribosomal protein uL13 family.</text>
</comment>
<evidence type="ECO:0000313" key="5">
    <source>
        <dbReference type="EMBL" id="ARD85442.1"/>
    </source>
</evidence>
<evidence type="ECO:0000256" key="1">
    <source>
        <dbReference type="ARBA" id="ARBA00006227"/>
    </source>
</evidence>
<dbReference type="GO" id="GO:0017148">
    <property type="term" value="P:negative regulation of translation"/>
    <property type="evidence" value="ECO:0007669"/>
    <property type="project" value="TreeGrafter"/>
</dbReference>
<name>A0A1V0N5N0_9ARCH</name>
<dbReference type="SUPFAM" id="SSF52161">
    <property type="entry name" value="Ribosomal protein L13"/>
    <property type="match status" value="1"/>
</dbReference>
<dbReference type="Proteomes" id="UP000192050">
    <property type="component" value="Chromosome"/>
</dbReference>
<protein>
    <recommendedName>
        <fullName evidence="4">Large ribosomal subunit protein uL13</fullName>
    </recommendedName>
</protein>
<dbReference type="InterPro" id="IPR005755">
    <property type="entry name" value="Ribosomal_uL13_euk/arc"/>
</dbReference>
<reference evidence="5 7" key="1">
    <citation type="submission" date="2011-10" db="EMBL/GenBank/DDBJ databases">
        <title>Metabolic and evolutionary patterns in the extreme acidophile Ferroplasma acidiphilum.</title>
        <authorList>
            <person name="Golyshina O.V."/>
            <person name="Kozyavkin S.A."/>
            <person name="Tatusov R.L."/>
            <person name="Slesarev A.I."/>
            <person name="Golyshin P.N."/>
        </authorList>
    </citation>
    <scope>NUCLEOTIDE SEQUENCE [LARGE SCALE GENOMIC DNA]</scope>
    <source>
        <strain evidence="5">Berkeley</strain>
        <strain evidence="7">Y</strain>
    </source>
</reference>
<evidence type="ECO:0000256" key="4">
    <source>
        <dbReference type="HAMAP-Rule" id="MF_01366"/>
    </source>
</evidence>
<proteinExistence type="inferred from homology"/>
<dbReference type="InterPro" id="IPR005822">
    <property type="entry name" value="Ribosomal_uL13"/>
</dbReference>
<evidence type="ECO:0000313" key="8">
    <source>
        <dbReference type="Proteomes" id="UP000546917"/>
    </source>
</evidence>
<dbReference type="PANTHER" id="PTHR11545:SF3">
    <property type="entry name" value="LARGE RIBOSOMAL SUBUNIT PROTEIN UL13"/>
    <property type="match status" value="1"/>
</dbReference>
<dbReference type="RefSeq" id="WP_009886730.1">
    <property type="nucleotide sequence ID" value="NZ_CP015363.1"/>
</dbReference>
<evidence type="ECO:0000313" key="7">
    <source>
        <dbReference type="Proteomes" id="UP000192050"/>
    </source>
</evidence>
<dbReference type="GO" id="GO:0006412">
    <property type="term" value="P:translation"/>
    <property type="evidence" value="ECO:0007669"/>
    <property type="project" value="UniProtKB-UniRule"/>
</dbReference>
<dbReference type="GO" id="GO:0003729">
    <property type="term" value="F:mRNA binding"/>
    <property type="evidence" value="ECO:0007669"/>
    <property type="project" value="TreeGrafter"/>
</dbReference>
<dbReference type="InterPro" id="IPR036899">
    <property type="entry name" value="Ribosomal_uL13_sf"/>
</dbReference>
<dbReference type="Proteomes" id="UP000546917">
    <property type="component" value="Unassembled WGS sequence"/>
</dbReference>
<dbReference type="Gene3D" id="3.90.1180.10">
    <property type="entry name" value="Ribosomal protein L13"/>
    <property type="match status" value="1"/>
</dbReference>
<accession>A0A1V0N5N0</accession>
<dbReference type="NCBIfam" id="NF005004">
    <property type="entry name" value="PRK06394.1"/>
    <property type="match status" value="1"/>
</dbReference>
<dbReference type="GeneID" id="16024863"/>
<evidence type="ECO:0000256" key="3">
    <source>
        <dbReference type="ARBA" id="ARBA00023274"/>
    </source>
</evidence>
<dbReference type="OrthoDB" id="7668at2157"/>